<dbReference type="GO" id="GO:0005813">
    <property type="term" value="C:centrosome"/>
    <property type="evidence" value="ECO:0007669"/>
    <property type="project" value="TreeGrafter"/>
</dbReference>
<dbReference type="Pfam" id="PF26202">
    <property type="entry name" value="HA_Alsin"/>
    <property type="match status" value="1"/>
</dbReference>
<dbReference type="eggNOG" id="KOG0231">
    <property type="taxonomic scope" value="Eukaryota"/>
</dbReference>
<dbReference type="InterPro" id="IPR003409">
    <property type="entry name" value="MORN"/>
</dbReference>
<dbReference type="GO" id="GO:0005085">
    <property type="term" value="F:guanyl-nucleotide exchange factor activity"/>
    <property type="evidence" value="ECO:0007669"/>
    <property type="project" value="UniProtKB-KW"/>
</dbReference>
<dbReference type="Pfam" id="PF02493">
    <property type="entry name" value="MORN"/>
    <property type="match status" value="8"/>
</dbReference>
<keyword evidence="1" id="KW-0344">Guanine-nucleotide releasing factor</keyword>
<keyword evidence="2" id="KW-0677">Repeat</keyword>
<name>M3ZN07_XIPMA</name>
<accession>M3ZN07</accession>
<evidence type="ECO:0000259" key="5">
    <source>
        <dbReference type="PROSITE" id="PS51205"/>
    </source>
</evidence>
<dbReference type="InterPro" id="IPR000408">
    <property type="entry name" value="Reg_chr_condens"/>
</dbReference>
<dbReference type="Gene3D" id="2.30.29.30">
    <property type="entry name" value="Pleckstrin-homology domain (PH domain)/Phosphotyrosine-binding domain (PTB)"/>
    <property type="match status" value="1"/>
</dbReference>
<dbReference type="Ensembl" id="ENSXMAT00000003605.2">
    <property type="protein sequence ID" value="ENSXMAP00000003600.2"/>
    <property type="gene ID" value="ENSXMAG00000003567.2"/>
</dbReference>
<sequence length="1519" mass="167995">ERGLQPPDRGLLHVWPSGGGTQQLCPETVLLSRPVMHVSLGENHGILLAQGGLVFSFGELFWRGISVPVSAPVLEASLLGRMVVHVAAGGFHCGAISEQGGVYMWGENTAGQCGECFPVTVPEPCPVTVVDSEVVPPAVVRVVSLACGREHSLALSAQNELWAWGSGCQLGLVTNTFPVWKPQKVEHLAGRHVIQVACGAYHSLALVRSLPAQDFIAQSTPKIRERGRSPQCPLADREELVTTDDAVYCPLGVELSEVTRSEVEMPFLFCMLQADGSPKANPASDWAANKDSAFSDDLELLNLLDKLSVQSESQNATATGDTDSVSSQTGSGSVWISFSYSALDLAFFPVMLPLLSFNLSSRGQLHFFNSIFRFIDFKLQRRFDFQDGASGSLCAGAGSDDSGDGLPSLETEVWSWGRGSEGQLGHGDQLARLQPLCIKSLTGQEVIKVAAGSHHSLALTAQCQVYSWGSNLCGQLGRVDGPATVPQLTKLSDGLRVWDLSAGQSHSLLLADGDCVQPVLLYCGQQSESPSAQSEKLLHIPPSVCVQMSYISSVSGGGRLCAALMDHNVMGFIAAIHDLASRERRFSCWMNDVRRVIIAPLRDPCTHLFFALCDSFIQLSKLIGRHATALSYFLQNAQSRDVTSFALLKHSEHFLETYKKYCSAVGDFQVMGGFQSLHKLSLCCVSPCRDWLCGQQAVLSQLCGSDQSVSKEVDLVSMFYQPLQQLHHYSRVLLKMATCYDVLTEEYQSLHQGCSHYEVLSLSLLRKKKEAETTQLFWKTHSGKTTESLRLPQRRVVCESSNRSLTPQYAGRFSNHWFILFNDILVHTQVPKLKFSSFRIYPLTCLWVKTITEDGSGLYTIKIICPEESLVLVASTPQEKNKWLRSLNQAVDLVLGGAAQGSSPGVTAAVCRTASYKFVSDERFKDAQYSGGWMAGRVHGRGTMKWPDGRVYKGNFKGGLEDGYGECVMPNKVQDKPDVYQGQWKEGKIHGFGKYKNVLWNIRTVEVYDGCFCDGRRHGYGMLSSGKLAGASSGLFIGQWVQDKKTGYGVHDDITRGEKFMGFWLDDQRHGSAVVLTQYGVYFEGSFKENKMSGSGLLVSDDDTVFHGEFSDDWTINGKGVLTLANGDRLDGLFSGEWSAGLKVVGTYVKPAMDDNKEKDDLGQYAVPAAQRWICVFDECWSRLGCDAAGRGERTAAWENIAVTIATARRQSPDLSKSHTKVLESLEFIPQYGEAVTTANYDNIRRYLTKACETPHHPLGWLVETLVTAYRMTYVGVGSNRRLLRQAVLELQAYLTHFYSIVRFLFPGLPDDGGVIPDAPDISPYKTRRNSNKMDQGCSSLLLPLLLPRLYPPLFTLYCLQQEPEEAQYWERILRLNKQPDQALLGFLGVQESVFFFFILWCLQIVSSSKDACFISAVETLQQISTTFTPSDKLLVIQKTFEELTLEVKPFLAGDFLWCMDDLFPLFLYVVLRARVRNLGAEVSLIEDLMDPNLQHGEMGLMFTTLKACFIQIQQESTT</sequence>
<dbReference type="SMART" id="SM00233">
    <property type="entry name" value="PH"/>
    <property type="match status" value="1"/>
</dbReference>
<dbReference type="Gene3D" id="1.20.900.10">
    <property type="entry name" value="Dbl homology (DH) domain"/>
    <property type="match status" value="1"/>
</dbReference>
<dbReference type="InterPro" id="IPR001849">
    <property type="entry name" value="PH_domain"/>
</dbReference>
<reference evidence="7" key="1">
    <citation type="submission" date="2012-01" db="EMBL/GenBank/DDBJ databases">
        <authorList>
            <person name="Walter R."/>
            <person name="Schartl M."/>
            <person name="Warren W."/>
        </authorList>
    </citation>
    <scope>NUCLEOTIDE SEQUENCE [LARGE SCALE GENOMIC DNA]</scope>
    <source>
        <strain evidence="7">JP 163 A</strain>
    </source>
</reference>
<dbReference type="eggNOG" id="KOG1426">
    <property type="taxonomic scope" value="Eukaryota"/>
</dbReference>
<dbReference type="Pfam" id="PF00415">
    <property type="entry name" value="RCC1"/>
    <property type="match status" value="4"/>
</dbReference>
<dbReference type="Gene3D" id="2.130.10.30">
    <property type="entry name" value="Regulator of chromosome condensation 1/beta-lactamase-inhibitor protein II"/>
    <property type="match status" value="2"/>
</dbReference>
<dbReference type="STRING" id="8083.ENSXMAP00000003600"/>
<feature type="domain" description="PH" evidence="4">
    <location>
        <begin position="867"/>
        <end position="892"/>
    </location>
</feature>
<dbReference type="GeneTree" id="ENSGT00940000155861"/>
<evidence type="ECO:0000313" key="6">
    <source>
        <dbReference type="Ensembl" id="ENSXMAP00000003600.2"/>
    </source>
</evidence>
<dbReference type="Pfam" id="PF02204">
    <property type="entry name" value="VPS9"/>
    <property type="match status" value="1"/>
</dbReference>
<dbReference type="SUPFAM" id="SSF48065">
    <property type="entry name" value="DBL homology domain (DH-domain)"/>
    <property type="match status" value="1"/>
</dbReference>
<dbReference type="CDD" id="cd13269">
    <property type="entry name" value="PH_alsin"/>
    <property type="match status" value="1"/>
</dbReference>
<organism evidence="6 7">
    <name type="scientific">Xiphophorus maculatus</name>
    <name type="common">Southern platyfish</name>
    <name type="synonym">Platypoecilus maculatus</name>
    <dbReference type="NCBI Taxonomy" id="8083"/>
    <lineage>
        <taxon>Eukaryota</taxon>
        <taxon>Metazoa</taxon>
        <taxon>Chordata</taxon>
        <taxon>Craniata</taxon>
        <taxon>Vertebrata</taxon>
        <taxon>Euteleostomi</taxon>
        <taxon>Actinopterygii</taxon>
        <taxon>Neopterygii</taxon>
        <taxon>Teleostei</taxon>
        <taxon>Neoteleostei</taxon>
        <taxon>Acanthomorphata</taxon>
        <taxon>Ovalentaria</taxon>
        <taxon>Atherinomorphae</taxon>
        <taxon>Cyprinodontiformes</taxon>
        <taxon>Poeciliidae</taxon>
        <taxon>Poeciliinae</taxon>
        <taxon>Xiphophorus</taxon>
    </lineage>
</organism>
<dbReference type="PROSITE" id="PS50012">
    <property type="entry name" value="RCC1_3"/>
    <property type="match status" value="4"/>
</dbReference>
<dbReference type="InterPro" id="IPR035899">
    <property type="entry name" value="DBL_dom_sf"/>
</dbReference>
<dbReference type="GO" id="GO:0016197">
    <property type="term" value="P:endosomal transport"/>
    <property type="evidence" value="ECO:0007669"/>
    <property type="project" value="TreeGrafter"/>
</dbReference>
<dbReference type="Gene3D" id="1.20.1050.80">
    <property type="entry name" value="VPS9 domain"/>
    <property type="match status" value="1"/>
</dbReference>
<dbReference type="SUPFAM" id="SSF82185">
    <property type="entry name" value="Histone H3 K4-specific methyltransferase SET7/9 N-terminal domain"/>
    <property type="match status" value="2"/>
</dbReference>
<dbReference type="GO" id="GO:0005737">
    <property type="term" value="C:cytoplasm"/>
    <property type="evidence" value="ECO:0007669"/>
    <property type="project" value="TreeGrafter"/>
</dbReference>
<feature type="repeat" description="RCC1" evidence="3">
    <location>
        <begin position="463"/>
        <end position="513"/>
    </location>
</feature>
<dbReference type="SUPFAM" id="SSF50729">
    <property type="entry name" value="PH domain-like"/>
    <property type="match status" value="1"/>
</dbReference>
<dbReference type="SUPFAM" id="SSF109993">
    <property type="entry name" value="VPS9 domain"/>
    <property type="match status" value="1"/>
</dbReference>
<dbReference type="Pfam" id="PF25383">
    <property type="entry name" value="PH_alsin"/>
    <property type="match status" value="1"/>
</dbReference>
<dbReference type="InterPro" id="IPR057248">
    <property type="entry name" value="Alsin-like_PH"/>
</dbReference>
<dbReference type="InterPro" id="IPR011993">
    <property type="entry name" value="PH-like_dom_sf"/>
</dbReference>
<feature type="domain" description="VPS9" evidence="5">
    <location>
        <begin position="1378"/>
        <end position="1519"/>
    </location>
</feature>
<dbReference type="OMA" id="CIAVYMS"/>
<evidence type="ECO:0000259" key="4">
    <source>
        <dbReference type="PROSITE" id="PS50003"/>
    </source>
</evidence>
<dbReference type="Proteomes" id="UP000002852">
    <property type="component" value="Unassembled WGS sequence"/>
</dbReference>
<dbReference type="PROSITE" id="PS50003">
    <property type="entry name" value="PH_DOMAIN"/>
    <property type="match status" value="1"/>
</dbReference>
<dbReference type="PRINTS" id="PR00633">
    <property type="entry name" value="RCCNDNSATION"/>
</dbReference>
<dbReference type="PROSITE" id="PS51205">
    <property type="entry name" value="VPS9"/>
    <property type="match status" value="1"/>
</dbReference>
<dbReference type="PANTHER" id="PTHR46089:SF3">
    <property type="entry name" value="ALSIN"/>
    <property type="match status" value="1"/>
</dbReference>
<dbReference type="InterPro" id="IPR037191">
    <property type="entry name" value="VPS9_dom_sf"/>
</dbReference>
<dbReference type="InParanoid" id="M3ZN07"/>
<protein>
    <submittedName>
        <fullName evidence="6">Alsin Rho guanine nucleotide exchange factor ALS2</fullName>
    </submittedName>
</protein>
<dbReference type="Gene3D" id="2.20.110.10">
    <property type="entry name" value="Histone H3 K4-specific methyltransferase SET7/9 N-terminal domain"/>
    <property type="match status" value="2"/>
</dbReference>
<dbReference type="HOGENOM" id="CLU_003333_0_0_1"/>
<evidence type="ECO:0000256" key="3">
    <source>
        <dbReference type="PROSITE-ProRule" id="PRU00235"/>
    </source>
</evidence>
<dbReference type="InterPro" id="IPR059093">
    <property type="entry name" value="HA_Alsin"/>
</dbReference>
<dbReference type="InterPro" id="IPR003123">
    <property type="entry name" value="VPS9"/>
</dbReference>
<evidence type="ECO:0000256" key="1">
    <source>
        <dbReference type="ARBA" id="ARBA00022658"/>
    </source>
</evidence>
<dbReference type="InterPro" id="IPR009091">
    <property type="entry name" value="RCC1/BLIP-II"/>
</dbReference>
<evidence type="ECO:0000313" key="7">
    <source>
        <dbReference type="Proteomes" id="UP000002852"/>
    </source>
</evidence>
<feature type="repeat" description="RCC1" evidence="3">
    <location>
        <begin position="159"/>
        <end position="209"/>
    </location>
</feature>
<dbReference type="GO" id="GO:0031267">
    <property type="term" value="F:small GTPase binding"/>
    <property type="evidence" value="ECO:0007669"/>
    <property type="project" value="TreeGrafter"/>
</dbReference>
<dbReference type="PANTHER" id="PTHR46089">
    <property type="entry name" value="ALSIN HOMOLOG"/>
    <property type="match status" value="1"/>
</dbReference>
<proteinExistence type="predicted"/>
<feature type="repeat" description="RCC1" evidence="3">
    <location>
        <begin position="100"/>
        <end position="158"/>
    </location>
</feature>
<feature type="repeat" description="RCC1" evidence="3">
    <location>
        <begin position="411"/>
        <end position="462"/>
    </location>
</feature>
<dbReference type="GO" id="GO:0030425">
    <property type="term" value="C:dendrite"/>
    <property type="evidence" value="ECO:0007669"/>
    <property type="project" value="TreeGrafter"/>
</dbReference>
<reference evidence="7" key="2">
    <citation type="journal article" date="2013" name="Nat. Genet.">
        <title>The genome of the platyfish, Xiphophorus maculatus, provides insights into evolutionary adaptation and several complex traits.</title>
        <authorList>
            <person name="Schartl M."/>
            <person name="Walter R.B."/>
            <person name="Shen Y."/>
            <person name="Garcia T."/>
            <person name="Catchen J."/>
            <person name="Amores A."/>
            <person name="Braasch I."/>
            <person name="Chalopin D."/>
            <person name="Volff J.N."/>
            <person name="Lesch K.P."/>
            <person name="Bisazza A."/>
            <person name="Minx P."/>
            <person name="Hillier L."/>
            <person name="Wilson R.K."/>
            <person name="Fuerstenberg S."/>
            <person name="Boore J."/>
            <person name="Searle S."/>
            <person name="Postlethwait J.H."/>
            <person name="Warren W.C."/>
        </authorList>
    </citation>
    <scope>NUCLEOTIDE SEQUENCE [LARGE SCALE GENOMIC DNA]</scope>
    <source>
        <strain evidence="7">JP 163 A</strain>
    </source>
</reference>
<reference evidence="6" key="4">
    <citation type="submission" date="2025-09" db="UniProtKB">
        <authorList>
            <consortium name="Ensembl"/>
        </authorList>
    </citation>
    <scope>IDENTIFICATION</scope>
    <source>
        <strain evidence="6">JP 163 A</strain>
    </source>
</reference>
<keyword evidence="7" id="KW-1185">Reference proteome</keyword>
<dbReference type="SUPFAM" id="SSF50985">
    <property type="entry name" value="RCC1/BLIP-II"/>
    <property type="match status" value="2"/>
</dbReference>
<reference evidence="6" key="3">
    <citation type="submission" date="2025-08" db="UniProtKB">
        <authorList>
            <consortium name="Ensembl"/>
        </authorList>
    </citation>
    <scope>IDENTIFICATION</scope>
    <source>
        <strain evidence="6">JP 163 A</strain>
    </source>
</reference>
<dbReference type="SMART" id="SM00698">
    <property type="entry name" value="MORN"/>
    <property type="match status" value="6"/>
</dbReference>
<dbReference type="InterPro" id="IPR051984">
    <property type="entry name" value="Alsin"/>
</dbReference>
<evidence type="ECO:0000256" key="2">
    <source>
        <dbReference type="ARBA" id="ARBA00022737"/>
    </source>
</evidence>
<dbReference type="Pfam" id="PF25582">
    <property type="entry name" value="DH_Alsin"/>
    <property type="match status" value="1"/>
</dbReference>
<dbReference type="PROSITE" id="PS00626">
    <property type="entry name" value="RCC1_2"/>
    <property type="match status" value="3"/>
</dbReference>